<evidence type="ECO:0000313" key="2">
    <source>
        <dbReference type="Proteomes" id="UP000261340"/>
    </source>
</evidence>
<protein>
    <recommendedName>
        <fullName evidence="3">Tc1-like transposase DDE domain-containing protein</fullName>
    </recommendedName>
</protein>
<organism evidence="1 2">
    <name type="scientific">Amphilophus citrinellus</name>
    <name type="common">Midas cichlid</name>
    <name type="synonym">Cichlasoma citrinellum</name>
    <dbReference type="NCBI Taxonomy" id="61819"/>
    <lineage>
        <taxon>Eukaryota</taxon>
        <taxon>Metazoa</taxon>
        <taxon>Chordata</taxon>
        <taxon>Craniata</taxon>
        <taxon>Vertebrata</taxon>
        <taxon>Euteleostomi</taxon>
        <taxon>Actinopterygii</taxon>
        <taxon>Neopterygii</taxon>
        <taxon>Teleostei</taxon>
        <taxon>Neoteleostei</taxon>
        <taxon>Acanthomorphata</taxon>
        <taxon>Ovalentaria</taxon>
        <taxon>Cichlomorphae</taxon>
        <taxon>Cichliformes</taxon>
        <taxon>Cichlidae</taxon>
        <taxon>New World cichlids</taxon>
        <taxon>Cichlasomatinae</taxon>
        <taxon>Heroini</taxon>
        <taxon>Amphilophus</taxon>
    </lineage>
</organism>
<dbReference type="Ensembl" id="ENSACIT00000030369.1">
    <property type="protein sequence ID" value="ENSACIP00000029589.1"/>
    <property type="gene ID" value="ENSACIG00000022903.1"/>
</dbReference>
<keyword evidence="2" id="KW-1185">Reference proteome</keyword>
<dbReference type="Gene3D" id="3.30.420.10">
    <property type="entry name" value="Ribonuclease H-like superfamily/Ribonuclease H"/>
    <property type="match status" value="1"/>
</dbReference>
<dbReference type="AlphaFoldDB" id="A0A3Q0T6B8"/>
<dbReference type="OMA" id="EASIDMS"/>
<dbReference type="InterPro" id="IPR036397">
    <property type="entry name" value="RNaseH_sf"/>
</dbReference>
<proteinExistence type="predicted"/>
<name>A0A3Q0T6B8_AMPCI</name>
<evidence type="ECO:0000313" key="1">
    <source>
        <dbReference type="Ensembl" id="ENSACIP00000029589.1"/>
    </source>
</evidence>
<reference evidence="1" key="2">
    <citation type="submission" date="2025-09" db="UniProtKB">
        <authorList>
            <consortium name="Ensembl"/>
        </authorList>
    </citation>
    <scope>IDENTIFICATION</scope>
</reference>
<dbReference type="STRING" id="61819.ENSACIP00000029589"/>
<dbReference type="GO" id="GO:0003676">
    <property type="term" value="F:nucleic acid binding"/>
    <property type="evidence" value="ECO:0007669"/>
    <property type="project" value="InterPro"/>
</dbReference>
<accession>A0A3Q0T6B8</accession>
<dbReference type="Proteomes" id="UP000261340">
    <property type="component" value="Unplaced"/>
</dbReference>
<reference evidence="1" key="1">
    <citation type="submission" date="2025-08" db="UniProtKB">
        <authorList>
            <consortium name="Ensembl"/>
        </authorList>
    </citation>
    <scope>IDENTIFICATION</scope>
</reference>
<sequence length="91" mass="10595">MFQLSHVLLPYAEEEMPLKWVFQQDTDLKHANKIKVMEWPDHSPDLNPIENKCKGIVKSWAGIPVHRCQKLVNSIDRCEAVLRNSGYSTKY</sequence>
<evidence type="ECO:0008006" key="3">
    <source>
        <dbReference type="Google" id="ProtNLM"/>
    </source>
</evidence>
<dbReference type="GeneTree" id="ENSGT01150000287844"/>